<gene>
    <name evidence="5" type="ORF">IAA31_01235</name>
</gene>
<comment type="similarity">
    <text evidence="3">Belongs to the HAD-like hydrolase superfamily. CbbY/CbbZ/Gph/YieH family.</text>
</comment>
<dbReference type="InterPro" id="IPR036412">
    <property type="entry name" value="HAD-like_sf"/>
</dbReference>
<dbReference type="GO" id="GO:0008967">
    <property type="term" value="F:phosphoglycolate phosphatase activity"/>
    <property type="evidence" value="ECO:0007669"/>
    <property type="project" value="UniProtKB-EC"/>
</dbReference>
<proteinExistence type="inferred from homology"/>
<evidence type="ECO:0000313" key="5">
    <source>
        <dbReference type="EMBL" id="MBU3826107.1"/>
    </source>
</evidence>
<evidence type="ECO:0000256" key="3">
    <source>
        <dbReference type="ARBA" id="ARBA00006171"/>
    </source>
</evidence>
<keyword evidence="5" id="KW-0378">Hydrolase</keyword>
<dbReference type="Proteomes" id="UP000824150">
    <property type="component" value="Unassembled WGS sequence"/>
</dbReference>
<dbReference type="Pfam" id="PF13419">
    <property type="entry name" value="HAD_2"/>
    <property type="match status" value="1"/>
</dbReference>
<evidence type="ECO:0000256" key="2">
    <source>
        <dbReference type="ARBA" id="ARBA00004818"/>
    </source>
</evidence>
<sequence length="220" mass="24264">MKFSAVCFDIDGTMGDTFPICIPLLTSIFSRFGGKNYQDSDVTQYFGLNEQGIAQKLTGENWQAAAATFFKEYAMALKSQQVAPFAGIVELLQALQSRHVLLLLVTGKSHESCEITLRHWGMEHFFRQVLCGGPDKLNKGAQIASLLQDFNLAPEQMCYIGDALTDVTACRANDVVCLSALWQPADLDKAQVRALNPHYCFDSVQGLSDFLLPQVVAYPA</sequence>
<dbReference type="SFLD" id="SFLDS00003">
    <property type="entry name" value="Haloacid_Dehalogenase"/>
    <property type="match status" value="1"/>
</dbReference>
<dbReference type="InterPro" id="IPR041492">
    <property type="entry name" value="HAD_2"/>
</dbReference>
<dbReference type="InterPro" id="IPR023214">
    <property type="entry name" value="HAD_sf"/>
</dbReference>
<dbReference type="InterPro" id="IPR050155">
    <property type="entry name" value="HAD-like_hydrolase_sf"/>
</dbReference>
<accession>A0A9E2KNC6</accession>
<dbReference type="EMBL" id="JAHLFG010000014">
    <property type="protein sequence ID" value="MBU3826107.1"/>
    <property type="molecule type" value="Genomic_DNA"/>
</dbReference>
<protein>
    <recommendedName>
        <fullName evidence="4">phosphoglycolate phosphatase</fullName>
        <ecNumber evidence="4">3.1.3.18</ecNumber>
    </recommendedName>
</protein>
<dbReference type="GO" id="GO:0005829">
    <property type="term" value="C:cytosol"/>
    <property type="evidence" value="ECO:0007669"/>
    <property type="project" value="TreeGrafter"/>
</dbReference>
<comment type="pathway">
    <text evidence="2">Organic acid metabolism; glycolate biosynthesis; glycolate from 2-phosphoglycolate: step 1/1.</text>
</comment>
<reference evidence="5" key="1">
    <citation type="journal article" date="2021" name="PeerJ">
        <title>Extensive microbial diversity within the chicken gut microbiome revealed by metagenomics and culture.</title>
        <authorList>
            <person name="Gilroy R."/>
            <person name="Ravi A."/>
            <person name="Getino M."/>
            <person name="Pursley I."/>
            <person name="Horton D.L."/>
            <person name="Alikhan N.F."/>
            <person name="Baker D."/>
            <person name="Gharbi K."/>
            <person name="Hall N."/>
            <person name="Watson M."/>
            <person name="Adriaenssens E.M."/>
            <person name="Foster-Nyarko E."/>
            <person name="Jarju S."/>
            <person name="Secka A."/>
            <person name="Antonio M."/>
            <person name="Oren A."/>
            <person name="Chaudhuri R.R."/>
            <person name="La Ragione R."/>
            <person name="Hildebrand F."/>
            <person name="Pallen M.J."/>
        </authorList>
    </citation>
    <scope>NUCLEOTIDE SEQUENCE</scope>
    <source>
        <strain evidence="5">687</strain>
    </source>
</reference>
<dbReference type="Gene3D" id="3.40.50.1000">
    <property type="entry name" value="HAD superfamily/HAD-like"/>
    <property type="match status" value="1"/>
</dbReference>
<dbReference type="GO" id="GO:0006281">
    <property type="term" value="P:DNA repair"/>
    <property type="evidence" value="ECO:0007669"/>
    <property type="project" value="TreeGrafter"/>
</dbReference>
<dbReference type="AlphaFoldDB" id="A0A9E2KNC6"/>
<dbReference type="Gene3D" id="1.10.150.240">
    <property type="entry name" value="Putative phosphatase, domain 2"/>
    <property type="match status" value="1"/>
</dbReference>
<evidence type="ECO:0000256" key="1">
    <source>
        <dbReference type="ARBA" id="ARBA00000830"/>
    </source>
</evidence>
<comment type="caution">
    <text evidence="5">The sequence shown here is derived from an EMBL/GenBank/DDBJ whole genome shotgun (WGS) entry which is preliminary data.</text>
</comment>
<comment type="catalytic activity">
    <reaction evidence="1">
        <text>2-phosphoglycolate + H2O = glycolate + phosphate</text>
        <dbReference type="Rhea" id="RHEA:14369"/>
        <dbReference type="ChEBI" id="CHEBI:15377"/>
        <dbReference type="ChEBI" id="CHEBI:29805"/>
        <dbReference type="ChEBI" id="CHEBI:43474"/>
        <dbReference type="ChEBI" id="CHEBI:58033"/>
        <dbReference type="EC" id="3.1.3.18"/>
    </reaction>
</comment>
<reference evidence="5" key="2">
    <citation type="submission" date="2021-04" db="EMBL/GenBank/DDBJ databases">
        <authorList>
            <person name="Gilroy R."/>
        </authorList>
    </citation>
    <scope>NUCLEOTIDE SEQUENCE</scope>
    <source>
        <strain evidence="5">687</strain>
    </source>
</reference>
<evidence type="ECO:0000313" key="6">
    <source>
        <dbReference type="Proteomes" id="UP000824150"/>
    </source>
</evidence>
<dbReference type="PANTHER" id="PTHR43434">
    <property type="entry name" value="PHOSPHOGLYCOLATE PHOSPHATASE"/>
    <property type="match status" value="1"/>
</dbReference>
<dbReference type="SUPFAM" id="SSF56784">
    <property type="entry name" value="HAD-like"/>
    <property type="match status" value="1"/>
</dbReference>
<evidence type="ECO:0000256" key="4">
    <source>
        <dbReference type="ARBA" id="ARBA00013078"/>
    </source>
</evidence>
<dbReference type="SFLD" id="SFLDG01129">
    <property type="entry name" value="C1.5:_HAD__Beta-PGM__Phosphata"/>
    <property type="match status" value="1"/>
</dbReference>
<dbReference type="PANTHER" id="PTHR43434:SF1">
    <property type="entry name" value="PHOSPHOGLYCOLATE PHOSPHATASE"/>
    <property type="match status" value="1"/>
</dbReference>
<dbReference type="EC" id="3.1.3.18" evidence="4"/>
<name>A0A9E2KNC6_9GAMM</name>
<dbReference type="InterPro" id="IPR023198">
    <property type="entry name" value="PGP-like_dom2"/>
</dbReference>
<organism evidence="5 6">
    <name type="scientific">Candidatus Anaerobiospirillum merdipullorum</name>
    <dbReference type="NCBI Taxonomy" id="2838450"/>
    <lineage>
        <taxon>Bacteria</taxon>
        <taxon>Pseudomonadati</taxon>
        <taxon>Pseudomonadota</taxon>
        <taxon>Gammaproteobacteria</taxon>
        <taxon>Aeromonadales</taxon>
        <taxon>Succinivibrionaceae</taxon>
        <taxon>Anaerobiospirillum</taxon>
    </lineage>
</organism>